<organism evidence="2 3">
    <name type="scientific">Monascus purpureus</name>
    <name type="common">Red mold</name>
    <name type="synonym">Monascus anka</name>
    <dbReference type="NCBI Taxonomy" id="5098"/>
    <lineage>
        <taxon>Eukaryota</taxon>
        <taxon>Fungi</taxon>
        <taxon>Dikarya</taxon>
        <taxon>Ascomycota</taxon>
        <taxon>Pezizomycotina</taxon>
        <taxon>Eurotiomycetes</taxon>
        <taxon>Eurotiomycetidae</taxon>
        <taxon>Eurotiales</taxon>
        <taxon>Aspergillaceae</taxon>
        <taxon>Monascus</taxon>
    </lineage>
</organism>
<protein>
    <submittedName>
        <fullName evidence="2">Uncharacterized protein</fullName>
    </submittedName>
</protein>
<dbReference type="Proteomes" id="UP000319663">
    <property type="component" value="Unassembled WGS sequence"/>
</dbReference>
<dbReference type="EMBL" id="VIFY01000258">
    <property type="protein sequence ID" value="TQB68063.1"/>
    <property type="molecule type" value="Genomic_DNA"/>
</dbReference>
<dbReference type="AlphaFoldDB" id="A0A507QJT0"/>
<evidence type="ECO:0000313" key="3">
    <source>
        <dbReference type="Proteomes" id="UP000319663"/>
    </source>
</evidence>
<proteinExistence type="predicted"/>
<feature type="region of interest" description="Disordered" evidence="1">
    <location>
        <begin position="60"/>
        <end position="83"/>
    </location>
</feature>
<name>A0A507QJT0_MONPU</name>
<reference evidence="2 3" key="1">
    <citation type="submission" date="2019-06" db="EMBL/GenBank/DDBJ databases">
        <title>Wine fermentation using esterase from Monascus purpureus.</title>
        <authorList>
            <person name="Geng C."/>
            <person name="Zhang Y."/>
        </authorList>
    </citation>
    <scope>NUCLEOTIDE SEQUENCE [LARGE SCALE GENOMIC DNA]</scope>
    <source>
        <strain evidence="2">HQ1</strain>
    </source>
</reference>
<gene>
    <name evidence="2" type="ORF">MPDQ_004071</name>
</gene>
<keyword evidence="3" id="KW-1185">Reference proteome</keyword>
<evidence type="ECO:0000256" key="1">
    <source>
        <dbReference type="SAM" id="MobiDB-lite"/>
    </source>
</evidence>
<evidence type="ECO:0000313" key="2">
    <source>
        <dbReference type="EMBL" id="TQB68063.1"/>
    </source>
</evidence>
<comment type="caution">
    <text evidence="2">The sequence shown here is derived from an EMBL/GenBank/DDBJ whole genome shotgun (WGS) entry which is preliminary data.</text>
</comment>
<feature type="non-terminal residue" evidence="2">
    <location>
        <position position="1"/>
    </location>
</feature>
<sequence>LLTNWNRDDALRQTRKLQAEILAERQAFKALMARSVSSRAAELLDIPTLGEYARYETIAGSTETGELENREGHEPSATSLDLHPKQIRAVMEKTDLCMGTALLADALHRQSEKGGPPWF</sequence>
<accession>A0A507QJT0</accession>